<dbReference type="PANTHER" id="PTHR13861">
    <property type="entry name" value="VACUOLAR ATP SYNTHASE SUBUNIT F"/>
    <property type="match status" value="1"/>
</dbReference>
<dbReference type="SMR" id="B3MS33"/>
<gene>
    <name evidence="6" type="primary">Dana\GF20878</name>
    <name evidence="6" type="synonym">dana_GLEANR_4122</name>
    <name evidence="6" type="ORF">GF20878</name>
</gene>
<evidence type="ECO:0000256" key="1">
    <source>
        <dbReference type="ARBA" id="ARBA00010148"/>
    </source>
</evidence>
<dbReference type="Gene3D" id="3.40.50.10580">
    <property type="entry name" value="ATPase, V1 complex, subunit F"/>
    <property type="match status" value="1"/>
</dbReference>
<dbReference type="Pfam" id="PF01990">
    <property type="entry name" value="ATP-synt_F"/>
    <property type="match status" value="1"/>
</dbReference>
<dbReference type="KEGG" id="dan:6503570"/>
<feature type="compositionally biased region" description="Polar residues" evidence="5">
    <location>
        <begin position="1"/>
        <end position="14"/>
    </location>
</feature>
<dbReference type="EMBL" id="CH902622">
    <property type="protein sequence ID" value="EDV34588.1"/>
    <property type="molecule type" value="Genomic_DNA"/>
</dbReference>
<keyword evidence="3" id="KW-0375">Hydrogen ion transport</keyword>
<dbReference type="Proteomes" id="UP000007801">
    <property type="component" value="Unassembled WGS sequence"/>
</dbReference>
<protein>
    <submittedName>
        <fullName evidence="6">Uncharacterized protein</fullName>
    </submittedName>
</protein>
<keyword evidence="2" id="KW-0813">Transport</keyword>
<dbReference type="GO" id="GO:0016020">
    <property type="term" value="C:membrane"/>
    <property type="evidence" value="ECO:0007669"/>
    <property type="project" value="TreeGrafter"/>
</dbReference>
<keyword evidence="7" id="KW-1185">Reference proteome</keyword>
<dbReference type="InterPro" id="IPR036906">
    <property type="entry name" value="ATPase_V1_fsu_sf"/>
</dbReference>
<dbReference type="InParanoid" id="B3MS33"/>
<dbReference type="eggNOG" id="ENOG502T8W8">
    <property type="taxonomic scope" value="Eukaryota"/>
</dbReference>
<name>B3MS33_DROAN</name>
<reference evidence="6 7" key="1">
    <citation type="journal article" date="2007" name="Nature">
        <title>Evolution of genes and genomes on the Drosophila phylogeny.</title>
        <authorList>
            <consortium name="Drosophila 12 Genomes Consortium"/>
            <person name="Clark A.G."/>
            <person name="Eisen M.B."/>
            <person name="Smith D.R."/>
            <person name="Bergman C.M."/>
            <person name="Oliver B."/>
            <person name="Markow T.A."/>
            <person name="Kaufman T.C."/>
            <person name="Kellis M."/>
            <person name="Gelbart W."/>
            <person name="Iyer V.N."/>
            <person name="Pollard D.A."/>
            <person name="Sackton T.B."/>
            <person name="Larracuente A.M."/>
            <person name="Singh N.D."/>
            <person name="Abad J.P."/>
            <person name="Abt D.N."/>
            <person name="Adryan B."/>
            <person name="Aguade M."/>
            <person name="Akashi H."/>
            <person name="Anderson W.W."/>
            <person name="Aquadro C.F."/>
            <person name="Ardell D.H."/>
            <person name="Arguello R."/>
            <person name="Artieri C.G."/>
            <person name="Barbash D.A."/>
            <person name="Barker D."/>
            <person name="Barsanti P."/>
            <person name="Batterham P."/>
            <person name="Batzoglou S."/>
            <person name="Begun D."/>
            <person name="Bhutkar A."/>
            <person name="Blanco E."/>
            <person name="Bosak S.A."/>
            <person name="Bradley R.K."/>
            <person name="Brand A.D."/>
            <person name="Brent M.R."/>
            <person name="Brooks A.N."/>
            <person name="Brown R.H."/>
            <person name="Butlin R.K."/>
            <person name="Caggese C."/>
            <person name="Calvi B.R."/>
            <person name="Bernardo de Carvalho A."/>
            <person name="Caspi A."/>
            <person name="Castrezana S."/>
            <person name="Celniker S.E."/>
            <person name="Chang J.L."/>
            <person name="Chapple C."/>
            <person name="Chatterji S."/>
            <person name="Chinwalla A."/>
            <person name="Civetta A."/>
            <person name="Clifton S.W."/>
            <person name="Comeron J.M."/>
            <person name="Costello J.C."/>
            <person name="Coyne J.A."/>
            <person name="Daub J."/>
            <person name="David R.G."/>
            <person name="Delcher A.L."/>
            <person name="Delehaunty K."/>
            <person name="Do C.B."/>
            <person name="Ebling H."/>
            <person name="Edwards K."/>
            <person name="Eickbush T."/>
            <person name="Evans J.D."/>
            <person name="Filipski A."/>
            <person name="Findeiss S."/>
            <person name="Freyhult E."/>
            <person name="Fulton L."/>
            <person name="Fulton R."/>
            <person name="Garcia A.C."/>
            <person name="Gardiner A."/>
            <person name="Garfield D.A."/>
            <person name="Garvin B.E."/>
            <person name="Gibson G."/>
            <person name="Gilbert D."/>
            <person name="Gnerre S."/>
            <person name="Godfrey J."/>
            <person name="Good R."/>
            <person name="Gotea V."/>
            <person name="Gravely B."/>
            <person name="Greenberg A.J."/>
            <person name="Griffiths-Jones S."/>
            <person name="Gross S."/>
            <person name="Guigo R."/>
            <person name="Gustafson E.A."/>
            <person name="Haerty W."/>
            <person name="Hahn M.W."/>
            <person name="Halligan D.L."/>
            <person name="Halpern A.L."/>
            <person name="Halter G.M."/>
            <person name="Han M.V."/>
            <person name="Heger A."/>
            <person name="Hillier L."/>
            <person name="Hinrichs A.S."/>
            <person name="Holmes I."/>
            <person name="Hoskins R.A."/>
            <person name="Hubisz M.J."/>
            <person name="Hultmark D."/>
            <person name="Huntley M.A."/>
            <person name="Jaffe D.B."/>
            <person name="Jagadeeshan S."/>
            <person name="Jeck W.R."/>
            <person name="Johnson J."/>
            <person name="Jones C.D."/>
            <person name="Jordan W.C."/>
            <person name="Karpen G.H."/>
            <person name="Kataoka E."/>
            <person name="Keightley P.D."/>
            <person name="Kheradpour P."/>
            <person name="Kirkness E.F."/>
            <person name="Koerich L.B."/>
            <person name="Kristiansen K."/>
            <person name="Kudrna D."/>
            <person name="Kulathinal R.J."/>
            <person name="Kumar S."/>
            <person name="Kwok R."/>
            <person name="Lander E."/>
            <person name="Langley C.H."/>
            <person name="Lapoint R."/>
            <person name="Lazzaro B.P."/>
            <person name="Lee S.J."/>
            <person name="Levesque L."/>
            <person name="Li R."/>
            <person name="Lin C.F."/>
            <person name="Lin M.F."/>
            <person name="Lindblad-Toh K."/>
            <person name="Llopart A."/>
            <person name="Long M."/>
            <person name="Low L."/>
            <person name="Lozovsky E."/>
            <person name="Lu J."/>
            <person name="Luo M."/>
            <person name="Machado C.A."/>
            <person name="Makalowski W."/>
            <person name="Marzo M."/>
            <person name="Matsuda M."/>
            <person name="Matzkin L."/>
            <person name="McAllister B."/>
            <person name="McBride C.S."/>
            <person name="McKernan B."/>
            <person name="McKernan K."/>
            <person name="Mendez-Lago M."/>
            <person name="Minx P."/>
            <person name="Mollenhauer M.U."/>
            <person name="Montooth K."/>
            <person name="Mount S.M."/>
            <person name="Mu X."/>
            <person name="Myers E."/>
            <person name="Negre B."/>
            <person name="Newfeld S."/>
            <person name="Nielsen R."/>
            <person name="Noor M.A."/>
            <person name="O'Grady P."/>
            <person name="Pachter L."/>
            <person name="Papaceit M."/>
            <person name="Parisi M.J."/>
            <person name="Parisi M."/>
            <person name="Parts L."/>
            <person name="Pedersen J.S."/>
            <person name="Pesole G."/>
            <person name="Phillippy A.M."/>
            <person name="Ponting C.P."/>
            <person name="Pop M."/>
            <person name="Porcelli D."/>
            <person name="Powell J.R."/>
            <person name="Prohaska S."/>
            <person name="Pruitt K."/>
            <person name="Puig M."/>
            <person name="Quesneville H."/>
            <person name="Ram K.R."/>
            <person name="Rand D."/>
            <person name="Rasmussen M.D."/>
            <person name="Reed L.K."/>
            <person name="Reenan R."/>
            <person name="Reily A."/>
            <person name="Remington K.A."/>
            <person name="Rieger T.T."/>
            <person name="Ritchie M.G."/>
            <person name="Robin C."/>
            <person name="Rogers Y.H."/>
            <person name="Rohde C."/>
            <person name="Rozas J."/>
            <person name="Rubenfield M.J."/>
            <person name="Ruiz A."/>
            <person name="Russo S."/>
            <person name="Salzberg S.L."/>
            <person name="Sanchez-Gracia A."/>
            <person name="Saranga D.J."/>
            <person name="Sato H."/>
            <person name="Schaeffer S.W."/>
            <person name="Schatz M.C."/>
            <person name="Schlenke T."/>
            <person name="Schwartz R."/>
            <person name="Segarra C."/>
            <person name="Singh R.S."/>
            <person name="Sirot L."/>
            <person name="Sirota M."/>
            <person name="Sisneros N.B."/>
            <person name="Smith C.D."/>
            <person name="Smith T.F."/>
            <person name="Spieth J."/>
            <person name="Stage D.E."/>
            <person name="Stark A."/>
            <person name="Stephan W."/>
            <person name="Strausberg R.L."/>
            <person name="Strempel S."/>
            <person name="Sturgill D."/>
            <person name="Sutton G."/>
            <person name="Sutton G.G."/>
            <person name="Tao W."/>
            <person name="Teichmann S."/>
            <person name="Tobari Y.N."/>
            <person name="Tomimura Y."/>
            <person name="Tsolas J.M."/>
            <person name="Valente V.L."/>
            <person name="Venter E."/>
            <person name="Venter J.C."/>
            <person name="Vicario S."/>
            <person name="Vieira F.G."/>
            <person name="Vilella A.J."/>
            <person name="Villasante A."/>
            <person name="Walenz B."/>
            <person name="Wang J."/>
            <person name="Wasserman M."/>
            <person name="Watts T."/>
            <person name="Wilson D."/>
            <person name="Wilson R.K."/>
            <person name="Wing R.A."/>
            <person name="Wolfner M.F."/>
            <person name="Wong A."/>
            <person name="Wong G.K."/>
            <person name="Wu C.I."/>
            <person name="Wu G."/>
            <person name="Yamamoto D."/>
            <person name="Yang H.P."/>
            <person name="Yang S.P."/>
            <person name="Yorke J.A."/>
            <person name="Yoshida K."/>
            <person name="Zdobnov E."/>
            <person name="Zhang P."/>
            <person name="Zhang Y."/>
            <person name="Zimin A.V."/>
            <person name="Baldwin J."/>
            <person name="Abdouelleil A."/>
            <person name="Abdulkadir J."/>
            <person name="Abebe A."/>
            <person name="Abera B."/>
            <person name="Abreu J."/>
            <person name="Acer S.C."/>
            <person name="Aftuck L."/>
            <person name="Alexander A."/>
            <person name="An P."/>
            <person name="Anderson E."/>
            <person name="Anderson S."/>
            <person name="Arachi H."/>
            <person name="Azer M."/>
            <person name="Bachantsang P."/>
            <person name="Barry A."/>
            <person name="Bayul T."/>
            <person name="Berlin A."/>
            <person name="Bessette D."/>
            <person name="Bloom T."/>
            <person name="Blye J."/>
            <person name="Boguslavskiy L."/>
            <person name="Bonnet C."/>
            <person name="Boukhgalter B."/>
            <person name="Bourzgui I."/>
            <person name="Brown A."/>
            <person name="Cahill P."/>
            <person name="Channer S."/>
            <person name="Cheshatsang Y."/>
            <person name="Chuda L."/>
            <person name="Citroen M."/>
            <person name="Collymore A."/>
            <person name="Cooke P."/>
            <person name="Costello M."/>
            <person name="D'Aco K."/>
            <person name="Daza R."/>
            <person name="De Haan G."/>
            <person name="DeGray S."/>
            <person name="DeMaso C."/>
            <person name="Dhargay N."/>
            <person name="Dooley K."/>
            <person name="Dooley E."/>
            <person name="Doricent M."/>
            <person name="Dorje P."/>
            <person name="Dorjee K."/>
            <person name="Dupes A."/>
            <person name="Elong R."/>
            <person name="Falk J."/>
            <person name="Farina A."/>
            <person name="Faro S."/>
            <person name="Ferguson D."/>
            <person name="Fisher S."/>
            <person name="Foley C.D."/>
            <person name="Franke A."/>
            <person name="Friedrich D."/>
            <person name="Gadbois L."/>
            <person name="Gearin G."/>
            <person name="Gearin C.R."/>
            <person name="Giannoukos G."/>
            <person name="Goode T."/>
            <person name="Graham J."/>
            <person name="Grandbois E."/>
            <person name="Grewal S."/>
            <person name="Gyaltsen K."/>
            <person name="Hafez N."/>
            <person name="Hagos B."/>
            <person name="Hall J."/>
            <person name="Henson C."/>
            <person name="Hollinger A."/>
            <person name="Honan T."/>
            <person name="Huard M.D."/>
            <person name="Hughes L."/>
            <person name="Hurhula B."/>
            <person name="Husby M.E."/>
            <person name="Kamat A."/>
            <person name="Kanga B."/>
            <person name="Kashin S."/>
            <person name="Khazanovich D."/>
            <person name="Kisner P."/>
            <person name="Lance K."/>
            <person name="Lara M."/>
            <person name="Lee W."/>
            <person name="Lennon N."/>
            <person name="Letendre F."/>
            <person name="LeVine R."/>
            <person name="Lipovsky A."/>
            <person name="Liu X."/>
            <person name="Liu J."/>
            <person name="Liu S."/>
            <person name="Lokyitsang T."/>
            <person name="Lokyitsang Y."/>
            <person name="Lubonja R."/>
            <person name="Lui A."/>
            <person name="MacDonald P."/>
            <person name="Magnisalis V."/>
            <person name="Maru K."/>
            <person name="Matthews C."/>
            <person name="McCusker W."/>
            <person name="McDonough S."/>
            <person name="Mehta T."/>
            <person name="Meldrim J."/>
            <person name="Meneus L."/>
            <person name="Mihai O."/>
            <person name="Mihalev A."/>
            <person name="Mihova T."/>
            <person name="Mittelman R."/>
            <person name="Mlenga V."/>
            <person name="Montmayeur A."/>
            <person name="Mulrain L."/>
            <person name="Navidi A."/>
            <person name="Naylor J."/>
            <person name="Negash T."/>
            <person name="Nguyen T."/>
            <person name="Nguyen N."/>
            <person name="Nicol R."/>
            <person name="Norbu C."/>
            <person name="Norbu N."/>
            <person name="Novod N."/>
            <person name="O'Neill B."/>
            <person name="Osman S."/>
            <person name="Markiewicz E."/>
            <person name="Oyono O.L."/>
            <person name="Patti C."/>
            <person name="Phunkhang P."/>
            <person name="Pierre F."/>
            <person name="Priest M."/>
            <person name="Raghuraman S."/>
            <person name="Rege F."/>
            <person name="Reyes R."/>
            <person name="Rise C."/>
            <person name="Rogov P."/>
            <person name="Ross K."/>
            <person name="Ryan E."/>
            <person name="Settipalli S."/>
            <person name="Shea T."/>
            <person name="Sherpa N."/>
            <person name="Shi L."/>
            <person name="Shih D."/>
            <person name="Sparrow T."/>
            <person name="Spaulding J."/>
            <person name="Stalker J."/>
            <person name="Stange-Thomann N."/>
            <person name="Stavropoulos S."/>
            <person name="Stone C."/>
            <person name="Strader C."/>
            <person name="Tesfaye S."/>
            <person name="Thomson T."/>
            <person name="Thoulutsang Y."/>
            <person name="Thoulutsang D."/>
            <person name="Topham K."/>
            <person name="Topping I."/>
            <person name="Tsamla T."/>
            <person name="Vassiliev H."/>
            <person name="Vo A."/>
            <person name="Wangchuk T."/>
            <person name="Wangdi T."/>
            <person name="Weiand M."/>
            <person name="Wilkinson J."/>
            <person name="Wilson A."/>
            <person name="Yadav S."/>
            <person name="Young G."/>
            <person name="Yu Q."/>
            <person name="Zembek L."/>
            <person name="Zhong D."/>
            <person name="Zimmer A."/>
            <person name="Zwirko Z."/>
            <person name="Jaffe D.B."/>
            <person name="Alvarez P."/>
            <person name="Brockman W."/>
            <person name="Butler J."/>
            <person name="Chin C."/>
            <person name="Gnerre S."/>
            <person name="Grabherr M."/>
            <person name="Kleber M."/>
            <person name="Mauceli E."/>
            <person name="MacCallum I."/>
        </authorList>
    </citation>
    <scope>NUCLEOTIDE SEQUENCE [LARGE SCALE GENOMIC DNA]</scope>
    <source>
        <strain evidence="7">Tucson 14024-0371.13</strain>
    </source>
</reference>
<evidence type="ECO:0000256" key="3">
    <source>
        <dbReference type="ARBA" id="ARBA00022781"/>
    </source>
</evidence>
<keyword evidence="6" id="KW-0378">Hydrolase</keyword>
<dbReference type="PhylomeDB" id="B3MS33"/>
<keyword evidence="4" id="KW-0406">Ion transport</keyword>
<comment type="similarity">
    <text evidence="1">Belongs to the V-ATPase F subunit family.</text>
</comment>
<dbReference type="InterPro" id="IPR008218">
    <property type="entry name" value="ATPase_V1-cplx_f_g_su"/>
</dbReference>
<evidence type="ECO:0000313" key="7">
    <source>
        <dbReference type="Proteomes" id="UP000007801"/>
    </source>
</evidence>
<feature type="region of interest" description="Disordered" evidence="5">
    <location>
        <begin position="1"/>
        <end position="56"/>
    </location>
</feature>
<dbReference type="GO" id="GO:0046961">
    <property type="term" value="F:proton-transporting ATPase activity, rotational mechanism"/>
    <property type="evidence" value="ECO:0007669"/>
    <property type="project" value="InterPro"/>
</dbReference>
<evidence type="ECO:0000313" key="6">
    <source>
        <dbReference type="EMBL" id="EDV34588.1"/>
    </source>
</evidence>
<dbReference type="OrthoDB" id="10261947at2759"/>
<dbReference type="PANTHER" id="PTHR13861:SF2">
    <property type="entry name" value="V-TYPE PROTON ATPASE SUBUNIT F"/>
    <property type="match status" value="1"/>
</dbReference>
<dbReference type="GeneID" id="6503570"/>
<evidence type="ECO:0000256" key="4">
    <source>
        <dbReference type="ARBA" id="ARBA00023065"/>
    </source>
</evidence>
<evidence type="ECO:0000256" key="2">
    <source>
        <dbReference type="ARBA" id="ARBA00022448"/>
    </source>
</evidence>
<dbReference type="GO" id="GO:0016787">
    <property type="term" value="F:hydrolase activity"/>
    <property type="evidence" value="ECO:0007669"/>
    <property type="project" value="UniProtKB-KW"/>
</dbReference>
<dbReference type="FunCoup" id="B3MS33">
    <property type="interactions" value="276"/>
</dbReference>
<proteinExistence type="inferred from homology"/>
<dbReference type="OMA" id="GIGYHRE"/>
<dbReference type="SUPFAM" id="SSF159468">
    <property type="entry name" value="AtpF-like"/>
    <property type="match status" value="1"/>
</dbReference>
<organism evidence="6 7">
    <name type="scientific">Drosophila ananassae</name>
    <name type="common">Fruit fly</name>
    <dbReference type="NCBI Taxonomy" id="7217"/>
    <lineage>
        <taxon>Eukaryota</taxon>
        <taxon>Metazoa</taxon>
        <taxon>Ecdysozoa</taxon>
        <taxon>Arthropoda</taxon>
        <taxon>Hexapoda</taxon>
        <taxon>Insecta</taxon>
        <taxon>Pterygota</taxon>
        <taxon>Neoptera</taxon>
        <taxon>Endopterygota</taxon>
        <taxon>Diptera</taxon>
        <taxon>Brachycera</taxon>
        <taxon>Muscomorpha</taxon>
        <taxon>Ephydroidea</taxon>
        <taxon>Drosophilidae</taxon>
        <taxon>Drosophila</taxon>
        <taxon>Sophophora</taxon>
    </lineage>
</organism>
<dbReference type="STRING" id="7217.B3MS33"/>
<dbReference type="AlphaFoldDB" id="B3MS33"/>
<dbReference type="HOGENOM" id="CLU_130067_0_0_1"/>
<accession>B3MS33</accession>
<feature type="compositionally biased region" description="Basic and acidic residues" evidence="5">
    <location>
        <begin position="25"/>
        <end position="43"/>
    </location>
</feature>
<sequence length="177" mass="20293">MSKPNQPDQHTLANKQVHAKKKPRAHDEGEVAIRERGKDRDSSGSDNEGAADDVDLQPVSVVDDPSILRIGIMADSELTLGFLLAGIGYHREKFRSYLMVDSDTPQDELENFFNSLYRKSNMGMVMIDHNTAKRLKNVISRYHQMLPILLIVPTKNTLLEYLDKKDKKRRLRQRDAY</sequence>
<evidence type="ECO:0000256" key="5">
    <source>
        <dbReference type="SAM" id="MobiDB-lite"/>
    </source>
</evidence>